<dbReference type="Gene3D" id="2.170.140.10">
    <property type="entry name" value="Chitin binding domain"/>
    <property type="match status" value="3"/>
</dbReference>
<gene>
    <name evidence="9" type="ORF">APLA_LOCUS7482</name>
    <name evidence="8" type="ORF">APLA_LOCUS7625</name>
</gene>
<reference evidence="10 11" key="1">
    <citation type="submission" date="2020-04" db="EMBL/GenBank/DDBJ databases">
        <authorList>
            <person name="Wallbank WR R."/>
            <person name="Pardo Diaz C."/>
            <person name="Kozak K."/>
            <person name="Martin S."/>
            <person name="Jiggins C."/>
            <person name="Moest M."/>
            <person name="Warren A I."/>
            <person name="Byers J.R.P. K."/>
            <person name="Montejo-Kovacevich G."/>
            <person name="Yen C E."/>
        </authorList>
    </citation>
    <scope>NUCLEOTIDE SEQUENCE [LARGE SCALE GENOMIC DNA]</scope>
</reference>
<dbReference type="Proteomes" id="UP000494256">
    <property type="component" value="Unassembled WGS sequence"/>
</dbReference>
<keyword evidence="10" id="KW-1185">Reference proteome</keyword>
<evidence type="ECO:0000256" key="3">
    <source>
        <dbReference type="ARBA" id="ARBA00022737"/>
    </source>
</evidence>
<evidence type="ECO:0000256" key="5">
    <source>
        <dbReference type="ARBA" id="ARBA00023180"/>
    </source>
</evidence>
<feature type="domain" description="Chitin-binding type-2" evidence="7">
    <location>
        <begin position="95"/>
        <end position="155"/>
    </location>
</feature>
<accession>A0A8S0ZXJ4</accession>
<dbReference type="EMBL" id="CADEBD010000303">
    <property type="protein sequence ID" value="CAB3237031.1"/>
    <property type="molecule type" value="Genomic_DNA"/>
</dbReference>
<dbReference type="Proteomes" id="UP000494106">
    <property type="component" value="Unassembled WGS sequence"/>
</dbReference>
<evidence type="ECO:0000256" key="4">
    <source>
        <dbReference type="ARBA" id="ARBA00023157"/>
    </source>
</evidence>
<dbReference type="PROSITE" id="PS50940">
    <property type="entry name" value="CHIT_BIND_II"/>
    <property type="match status" value="3"/>
</dbReference>
<feature type="domain" description="Chitin-binding type-2" evidence="7">
    <location>
        <begin position="160"/>
        <end position="226"/>
    </location>
</feature>
<feature type="signal peptide" evidence="6">
    <location>
        <begin position="1"/>
        <end position="19"/>
    </location>
</feature>
<dbReference type="SUPFAM" id="SSF57625">
    <property type="entry name" value="Invertebrate chitin-binding proteins"/>
    <property type="match status" value="3"/>
</dbReference>
<evidence type="ECO:0000313" key="8">
    <source>
        <dbReference type="EMBL" id="CAB3237031.1"/>
    </source>
</evidence>
<dbReference type="SMART" id="SM00494">
    <property type="entry name" value="ChtBD2"/>
    <property type="match status" value="3"/>
</dbReference>
<dbReference type="InterPro" id="IPR002557">
    <property type="entry name" value="Chitin-bd_dom"/>
</dbReference>
<dbReference type="Pfam" id="PF01607">
    <property type="entry name" value="CBM_14"/>
    <property type="match status" value="3"/>
</dbReference>
<proteinExistence type="predicted"/>
<dbReference type="EMBL" id="CADEBC010000498">
    <property type="protein sequence ID" value="CAB3238662.1"/>
    <property type="molecule type" value="Genomic_DNA"/>
</dbReference>
<organism evidence="8 11">
    <name type="scientific">Arctia plantaginis</name>
    <name type="common">Wood tiger moth</name>
    <name type="synonym">Phalaena plantaginis</name>
    <dbReference type="NCBI Taxonomy" id="874455"/>
    <lineage>
        <taxon>Eukaryota</taxon>
        <taxon>Metazoa</taxon>
        <taxon>Ecdysozoa</taxon>
        <taxon>Arthropoda</taxon>
        <taxon>Hexapoda</taxon>
        <taxon>Insecta</taxon>
        <taxon>Pterygota</taxon>
        <taxon>Neoptera</taxon>
        <taxon>Endopterygota</taxon>
        <taxon>Lepidoptera</taxon>
        <taxon>Glossata</taxon>
        <taxon>Ditrysia</taxon>
        <taxon>Noctuoidea</taxon>
        <taxon>Erebidae</taxon>
        <taxon>Arctiinae</taxon>
        <taxon>Arctia</taxon>
    </lineage>
</organism>
<evidence type="ECO:0000313" key="10">
    <source>
        <dbReference type="Proteomes" id="UP000494106"/>
    </source>
</evidence>
<feature type="chain" id="PRO_5036272991" description="Chitin-binding type-2 domain-containing protein" evidence="6">
    <location>
        <begin position="20"/>
        <end position="227"/>
    </location>
</feature>
<keyword evidence="5" id="KW-0325">Glycoprotein</keyword>
<name>A0A8S0ZXJ4_ARCPL</name>
<comment type="caution">
    <text evidence="8">The sequence shown here is derived from an EMBL/GenBank/DDBJ whole genome shotgun (WGS) entry which is preliminary data.</text>
</comment>
<dbReference type="GO" id="GO:0008061">
    <property type="term" value="F:chitin binding"/>
    <property type="evidence" value="ECO:0007669"/>
    <property type="project" value="UniProtKB-KW"/>
</dbReference>
<evidence type="ECO:0000256" key="6">
    <source>
        <dbReference type="SAM" id="SignalP"/>
    </source>
</evidence>
<evidence type="ECO:0000256" key="2">
    <source>
        <dbReference type="ARBA" id="ARBA00022729"/>
    </source>
</evidence>
<dbReference type="InterPro" id="IPR051940">
    <property type="entry name" value="Chitin_bind-dev_reg"/>
</dbReference>
<evidence type="ECO:0000259" key="7">
    <source>
        <dbReference type="PROSITE" id="PS50940"/>
    </source>
</evidence>
<dbReference type="InterPro" id="IPR036508">
    <property type="entry name" value="Chitin-bd_dom_sf"/>
</dbReference>
<keyword evidence="3" id="KW-0677">Repeat</keyword>
<dbReference type="PANTHER" id="PTHR23301:SF98">
    <property type="entry name" value="CHITIN-BINDING TYPE-2 DOMAIN-CONTAINING PROTEIN-RELATED"/>
    <property type="match status" value="1"/>
</dbReference>
<dbReference type="OrthoDB" id="6020543at2759"/>
<evidence type="ECO:0000256" key="1">
    <source>
        <dbReference type="ARBA" id="ARBA00022669"/>
    </source>
</evidence>
<keyword evidence="1" id="KW-0147">Chitin-binding</keyword>
<protein>
    <recommendedName>
        <fullName evidence="7">Chitin-binding type-2 domain-containing protein</fullName>
    </recommendedName>
</protein>
<dbReference type="PANTHER" id="PTHR23301">
    <property type="entry name" value="CHITIN BINDING PERITROPHIN-A"/>
    <property type="match status" value="1"/>
</dbReference>
<dbReference type="AlphaFoldDB" id="A0A8S0ZXJ4"/>
<keyword evidence="2 6" id="KW-0732">Signal</keyword>
<sequence>MAFYLYVVLAFVAACYAEAASNVASPSFVCKSNNAYYKIDASCDSYIQCNGYVPTTLTCPDGLHYNPDVKWPNYPCGYPMDVPCLGRATQPAQSTPDCPHKYGYFQSPIASSEDCGHFRLCVDGHPMEMECPSGLAFNPSSGRCDWPDQVPSCKANDFLGFSCPPAPLGENGELLDVIYNFKHPDSCFYFFSCQQGRARLLSCDPGLAFDAASSRCVDEDLVHCSHQ</sequence>
<keyword evidence="4" id="KW-1015">Disulfide bond</keyword>
<dbReference type="GO" id="GO:0005576">
    <property type="term" value="C:extracellular region"/>
    <property type="evidence" value="ECO:0007669"/>
    <property type="project" value="InterPro"/>
</dbReference>
<evidence type="ECO:0000313" key="11">
    <source>
        <dbReference type="Proteomes" id="UP000494256"/>
    </source>
</evidence>
<evidence type="ECO:0000313" key="9">
    <source>
        <dbReference type="EMBL" id="CAB3238662.1"/>
    </source>
</evidence>
<feature type="domain" description="Chitin-binding type-2" evidence="7">
    <location>
        <begin position="27"/>
        <end position="86"/>
    </location>
</feature>